<evidence type="ECO:0000259" key="1">
    <source>
        <dbReference type="Pfam" id="PF06172"/>
    </source>
</evidence>
<sequence>MNSKARYYIDKLELQKHPEGGFYCEIYRAGEMFFTETIPAKKLNKKNISTSIYFLLTGRDKSLFHRLKSDEIWHFYDGCDVKLYVIDQNGKLTEHLFGKGSEIFQLVIPKNNWFAAELTDKNSFALIGCTVAPGFDFKDFELADRKNLITKFPEHAKLIKKFTKL</sequence>
<gene>
    <name evidence="2" type="ORF">ENS31_05470</name>
</gene>
<organism evidence="2">
    <name type="scientific">Ignavibacterium album</name>
    <dbReference type="NCBI Taxonomy" id="591197"/>
    <lineage>
        <taxon>Bacteria</taxon>
        <taxon>Pseudomonadati</taxon>
        <taxon>Ignavibacteriota</taxon>
        <taxon>Ignavibacteria</taxon>
        <taxon>Ignavibacteriales</taxon>
        <taxon>Ignavibacteriaceae</taxon>
        <taxon>Ignavibacterium</taxon>
    </lineage>
</organism>
<dbReference type="InterPro" id="IPR039935">
    <property type="entry name" value="YML079W-like"/>
</dbReference>
<evidence type="ECO:0000313" key="2">
    <source>
        <dbReference type="EMBL" id="HFI90969.1"/>
    </source>
</evidence>
<protein>
    <submittedName>
        <fullName evidence="2">Cupin domain-containing protein</fullName>
    </submittedName>
</protein>
<dbReference type="Gene3D" id="2.60.120.10">
    <property type="entry name" value="Jelly Rolls"/>
    <property type="match status" value="1"/>
</dbReference>
<comment type="caution">
    <text evidence="2">The sequence shown here is derived from an EMBL/GenBank/DDBJ whole genome shotgun (WGS) entry which is preliminary data.</text>
</comment>
<proteinExistence type="predicted"/>
<dbReference type="SUPFAM" id="SSF51182">
    <property type="entry name" value="RmlC-like cupins"/>
    <property type="match status" value="1"/>
</dbReference>
<dbReference type="PANTHER" id="PTHR33387">
    <property type="entry name" value="RMLC-LIKE JELLY ROLL FOLD PROTEIN"/>
    <property type="match status" value="1"/>
</dbReference>
<dbReference type="AlphaFoldDB" id="A0A7V2ZJ43"/>
<dbReference type="InterPro" id="IPR009327">
    <property type="entry name" value="Cupin_DUF985"/>
</dbReference>
<accession>A0A7V2ZJ43</accession>
<dbReference type="CDD" id="cd06121">
    <property type="entry name" value="cupin_YML079wp"/>
    <property type="match status" value="1"/>
</dbReference>
<dbReference type="PANTHER" id="PTHR33387:SF3">
    <property type="entry name" value="DUF985 DOMAIN-CONTAINING PROTEIN"/>
    <property type="match status" value="1"/>
</dbReference>
<dbReference type="InterPro" id="IPR014710">
    <property type="entry name" value="RmlC-like_jellyroll"/>
</dbReference>
<dbReference type="Pfam" id="PF06172">
    <property type="entry name" value="Cupin_5"/>
    <property type="match status" value="1"/>
</dbReference>
<feature type="domain" description="DUF985" evidence="1">
    <location>
        <begin position="7"/>
        <end position="143"/>
    </location>
</feature>
<name>A0A7V2ZJ43_9BACT</name>
<dbReference type="InterPro" id="IPR011051">
    <property type="entry name" value="RmlC_Cupin_sf"/>
</dbReference>
<reference evidence="2" key="1">
    <citation type="journal article" date="2020" name="mSystems">
        <title>Genome- and Community-Level Interaction Insights into Carbon Utilization and Element Cycling Functions of Hydrothermarchaeota in Hydrothermal Sediment.</title>
        <authorList>
            <person name="Zhou Z."/>
            <person name="Liu Y."/>
            <person name="Xu W."/>
            <person name="Pan J."/>
            <person name="Luo Z.H."/>
            <person name="Li M."/>
        </authorList>
    </citation>
    <scope>NUCLEOTIDE SEQUENCE [LARGE SCALE GENOMIC DNA]</scope>
    <source>
        <strain evidence="2">SpSt-479</strain>
    </source>
</reference>
<dbReference type="EMBL" id="DSUJ01000008">
    <property type="protein sequence ID" value="HFI90969.1"/>
    <property type="molecule type" value="Genomic_DNA"/>
</dbReference>